<comment type="catalytic activity">
    <reaction evidence="10">
        <text>4-CDP-2-C-methyl-D-erythritol + ATP = 4-CDP-2-C-methyl-D-erythritol 2-phosphate + ADP + H(+)</text>
        <dbReference type="Rhea" id="RHEA:18437"/>
        <dbReference type="ChEBI" id="CHEBI:15378"/>
        <dbReference type="ChEBI" id="CHEBI:30616"/>
        <dbReference type="ChEBI" id="CHEBI:57823"/>
        <dbReference type="ChEBI" id="CHEBI:57919"/>
        <dbReference type="ChEBI" id="CHEBI:456216"/>
        <dbReference type="EC" id="2.7.1.148"/>
    </reaction>
</comment>
<evidence type="ECO:0000256" key="7">
    <source>
        <dbReference type="ARBA" id="ARBA00022840"/>
    </source>
</evidence>
<comment type="caution">
    <text evidence="13">The sequence shown here is derived from an EMBL/GenBank/DDBJ whole genome shotgun (WGS) entry which is preliminary data.</text>
</comment>
<dbReference type="Gene3D" id="3.30.230.10">
    <property type="match status" value="1"/>
</dbReference>
<organism evidence="13 14">
    <name type="scientific">Sulfitobacter porphyrae</name>
    <dbReference type="NCBI Taxonomy" id="1246864"/>
    <lineage>
        <taxon>Bacteria</taxon>
        <taxon>Pseudomonadati</taxon>
        <taxon>Pseudomonadota</taxon>
        <taxon>Alphaproteobacteria</taxon>
        <taxon>Rhodobacterales</taxon>
        <taxon>Roseobacteraceae</taxon>
        <taxon>Sulfitobacter</taxon>
    </lineage>
</organism>
<keyword evidence="6 10" id="KW-0418">Kinase</keyword>
<proteinExistence type="inferred from homology"/>
<comment type="caution">
    <text evidence="10">Lacks conserved residue(s) required for the propagation of feature annotation.</text>
</comment>
<evidence type="ECO:0000256" key="3">
    <source>
        <dbReference type="ARBA" id="ARBA00017473"/>
    </source>
</evidence>
<dbReference type="InterPro" id="IPR020568">
    <property type="entry name" value="Ribosomal_Su5_D2-typ_SF"/>
</dbReference>
<dbReference type="Proteomes" id="UP001596353">
    <property type="component" value="Unassembled WGS sequence"/>
</dbReference>
<name>A0ABW2B021_9RHOB</name>
<keyword evidence="4 10" id="KW-0808">Transferase</keyword>
<dbReference type="InterPro" id="IPR006204">
    <property type="entry name" value="GHMP_kinase_N_dom"/>
</dbReference>
<dbReference type="PANTHER" id="PTHR43527">
    <property type="entry name" value="4-DIPHOSPHOCYTIDYL-2-C-METHYL-D-ERYTHRITOL KINASE, CHLOROPLASTIC"/>
    <property type="match status" value="1"/>
</dbReference>
<comment type="similarity">
    <text evidence="1 10">Belongs to the GHMP kinase family. IspE subfamily.</text>
</comment>
<dbReference type="InterPro" id="IPR004424">
    <property type="entry name" value="IspE"/>
</dbReference>
<evidence type="ECO:0000256" key="6">
    <source>
        <dbReference type="ARBA" id="ARBA00022777"/>
    </source>
</evidence>
<dbReference type="PIRSF" id="PIRSF010376">
    <property type="entry name" value="IspE"/>
    <property type="match status" value="1"/>
</dbReference>
<dbReference type="SUPFAM" id="SSF54211">
    <property type="entry name" value="Ribosomal protein S5 domain 2-like"/>
    <property type="match status" value="1"/>
</dbReference>
<dbReference type="GO" id="GO:0050515">
    <property type="term" value="F:4-(cytidine 5'-diphospho)-2-C-methyl-D-erythritol kinase activity"/>
    <property type="evidence" value="ECO:0007669"/>
    <property type="project" value="UniProtKB-EC"/>
</dbReference>
<dbReference type="NCBIfam" id="NF011202">
    <property type="entry name" value="PRK14608.1"/>
    <property type="match status" value="1"/>
</dbReference>
<keyword evidence="7 10" id="KW-0067">ATP-binding</keyword>
<dbReference type="HAMAP" id="MF_00061">
    <property type="entry name" value="IspE"/>
    <property type="match status" value="1"/>
</dbReference>
<sequence>MVFADVGDRLELSTGTSLSLTISGPEGGGLQGGGDNLVLRAATLMQGTPTGSFRLEKNLPVSSGIGGGSADAAAVVRALLASRGTGAVPADLSDRLLALGADIPVCLSCRPSRMRGVGEDLTPVPGLPGLHAVLANPRVALSTPSVFKALEQRGNPEMPDHLPDFHTANDLIAWLKDQRNDLQAPAVSLAPVIQDALETLRASAGCLLARMSGSGATCFGLYENAARAKSAAAWLSDVRPDWWVTSTQLGDMQALCQPRIS</sequence>
<gene>
    <name evidence="10" type="primary">ispE</name>
    <name evidence="13" type="ORF">ACFQFQ_05040</name>
</gene>
<keyword evidence="5 10" id="KW-0547">Nucleotide-binding</keyword>
<dbReference type="Pfam" id="PF08544">
    <property type="entry name" value="GHMP_kinases_C"/>
    <property type="match status" value="1"/>
</dbReference>
<feature type="active site" evidence="10">
    <location>
        <position position="102"/>
    </location>
</feature>
<dbReference type="Gene3D" id="3.30.70.890">
    <property type="entry name" value="GHMP kinase, C-terminal domain"/>
    <property type="match status" value="1"/>
</dbReference>
<evidence type="ECO:0000313" key="13">
    <source>
        <dbReference type="EMBL" id="MFC6759019.1"/>
    </source>
</evidence>
<feature type="domain" description="GHMP kinase N-terminal" evidence="11">
    <location>
        <begin position="36"/>
        <end position="107"/>
    </location>
</feature>
<reference evidence="14" key="1">
    <citation type="journal article" date="2019" name="Int. J. Syst. Evol. Microbiol.">
        <title>The Global Catalogue of Microorganisms (GCM) 10K type strain sequencing project: providing services to taxonomists for standard genome sequencing and annotation.</title>
        <authorList>
            <consortium name="The Broad Institute Genomics Platform"/>
            <consortium name="The Broad Institute Genome Sequencing Center for Infectious Disease"/>
            <person name="Wu L."/>
            <person name="Ma J."/>
        </authorList>
    </citation>
    <scope>NUCLEOTIDE SEQUENCE [LARGE SCALE GENOMIC DNA]</scope>
    <source>
        <strain evidence="14">CCUG 66188</strain>
    </source>
</reference>
<evidence type="ECO:0000256" key="5">
    <source>
        <dbReference type="ARBA" id="ARBA00022741"/>
    </source>
</evidence>
<evidence type="ECO:0000256" key="4">
    <source>
        <dbReference type="ARBA" id="ARBA00022679"/>
    </source>
</evidence>
<dbReference type="InterPro" id="IPR036554">
    <property type="entry name" value="GHMP_kinase_C_sf"/>
</dbReference>
<evidence type="ECO:0000256" key="8">
    <source>
        <dbReference type="ARBA" id="ARBA00023229"/>
    </source>
</evidence>
<dbReference type="SUPFAM" id="SSF55060">
    <property type="entry name" value="GHMP Kinase, C-terminal domain"/>
    <property type="match status" value="1"/>
</dbReference>
<comment type="pathway">
    <text evidence="10">Isoprenoid biosynthesis; isopentenyl diphosphate biosynthesis via DXP pathway; isopentenyl diphosphate from 1-deoxy-D-xylulose 5-phosphate: step 3/6.</text>
</comment>
<dbReference type="Pfam" id="PF00288">
    <property type="entry name" value="GHMP_kinases_N"/>
    <property type="match status" value="1"/>
</dbReference>
<keyword evidence="14" id="KW-1185">Reference proteome</keyword>
<evidence type="ECO:0000256" key="9">
    <source>
        <dbReference type="ARBA" id="ARBA00032554"/>
    </source>
</evidence>
<evidence type="ECO:0000256" key="1">
    <source>
        <dbReference type="ARBA" id="ARBA00009684"/>
    </source>
</evidence>
<evidence type="ECO:0000256" key="2">
    <source>
        <dbReference type="ARBA" id="ARBA00012052"/>
    </source>
</evidence>
<evidence type="ECO:0000259" key="12">
    <source>
        <dbReference type="Pfam" id="PF08544"/>
    </source>
</evidence>
<keyword evidence="8 10" id="KW-0414">Isoprene biosynthesis</keyword>
<dbReference type="PANTHER" id="PTHR43527:SF2">
    <property type="entry name" value="4-DIPHOSPHOCYTIDYL-2-C-METHYL-D-ERYTHRITOL KINASE, CHLOROPLASTIC"/>
    <property type="match status" value="1"/>
</dbReference>
<feature type="binding site" evidence="10">
    <location>
        <begin position="60"/>
        <end position="70"/>
    </location>
    <ligand>
        <name>ATP</name>
        <dbReference type="ChEBI" id="CHEBI:30616"/>
    </ligand>
</feature>
<evidence type="ECO:0000256" key="10">
    <source>
        <dbReference type="HAMAP-Rule" id="MF_00061"/>
    </source>
</evidence>
<comment type="function">
    <text evidence="10">Catalyzes the phosphorylation of the position 2 hydroxy group of 4-diphosphocytidyl-2C-methyl-D-erythritol.</text>
</comment>
<dbReference type="EC" id="2.7.1.148" evidence="2 10"/>
<feature type="domain" description="GHMP kinase C-terminal" evidence="12">
    <location>
        <begin position="164"/>
        <end position="232"/>
    </location>
</feature>
<evidence type="ECO:0000259" key="11">
    <source>
        <dbReference type="Pfam" id="PF00288"/>
    </source>
</evidence>
<accession>A0ABW2B021</accession>
<protein>
    <recommendedName>
        <fullName evidence="3 10">4-diphosphocytidyl-2-C-methyl-D-erythritol kinase</fullName>
        <shortName evidence="10">CMK</shortName>
        <ecNumber evidence="2 10">2.7.1.148</ecNumber>
    </recommendedName>
    <alternativeName>
        <fullName evidence="9 10">4-(cytidine-5'-diphospho)-2-C-methyl-D-erythritol kinase</fullName>
    </alternativeName>
</protein>
<dbReference type="EMBL" id="JBHSWG010000001">
    <property type="protein sequence ID" value="MFC6759019.1"/>
    <property type="molecule type" value="Genomic_DNA"/>
</dbReference>
<dbReference type="InterPro" id="IPR013750">
    <property type="entry name" value="GHMP_kinase_C_dom"/>
</dbReference>
<dbReference type="InterPro" id="IPR014721">
    <property type="entry name" value="Ribsml_uS5_D2-typ_fold_subgr"/>
</dbReference>
<evidence type="ECO:0000313" key="14">
    <source>
        <dbReference type="Proteomes" id="UP001596353"/>
    </source>
</evidence>